<comment type="caution">
    <text evidence="6">The sequence shown here is derived from an EMBL/GenBank/DDBJ whole genome shotgun (WGS) entry which is preliminary data.</text>
</comment>
<keyword evidence="4" id="KW-0804">Transcription</keyword>
<gene>
    <name evidence="6" type="ORF">HanXRQr2_Chr12g0546221</name>
</gene>
<reference evidence="6" key="2">
    <citation type="submission" date="2020-06" db="EMBL/GenBank/DDBJ databases">
        <title>Helianthus annuus Genome sequencing and assembly Release 2.</title>
        <authorList>
            <person name="Gouzy J."/>
            <person name="Langlade N."/>
            <person name="Munos S."/>
        </authorList>
    </citation>
    <scope>NUCLEOTIDE SEQUENCE</scope>
    <source>
        <tissue evidence="6">Leaves</tissue>
    </source>
</reference>
<sequence length="292" mass="33539">MWAMFLGDGFTKVVRDSCVRKDDYLMFQSYGPSAFFLMVFKSFVQKNCFISKINPHEDVIVMADEFWRQFYGQNFKGGQSTLYLGDRFWNVKMDGLTDRCVFTHGCSEMINDLALERRSTFVFSLHGNKIFEISVFNHQTGTQIQNNRVELVVLDDSIYGDDGDDFFIASEHKEKCSSDGTDFQEGVVVECEDDKFQLASFEAVFNDIDDSKFDNFFSSLLEMEDLKKKDKSKFETDLDKFLIPKNKSHVDPTGKTNVVFSEPSLCSTFVSDAIPKYTVDVAQSVLPRKRKV</sequence>
<evidence type="ECO:0000256" key="4">
    <source>
        <dbReference type="ARBA" id="ARBA00023163"/>
    </source>
</evidence>
<reference evidence="6" key="1">
    <citation type="journal article" date="2017" name="Nature">
        <title>The sunflower genome provides insights into oil metabolism, flowering and Asterid evolution.</title>
        <authorList>
            <person name="Badouin H."/>
            <person name="Gouzy J."/>
            <person name="Grassa C.J."/>
            <person name="Murat F."/>
            <person name="Staton S.E."/>
            <person name="Cottret L."/>
            <person name="Lelandais-Briere C."/>
            <person name="Owens G.L."/>
            <person name="Carrere S."/>
            <person name="Mayjonade B."/>
            <person name="Legrand L."/>
            <person name="Gill N."/>
            <person name="Kane N.C."/>
            <person name="Bowers J.E."/>
            <person name="Hubner S."/>
            <person name="Bellec A."/>
            <person name="Berard A."/>
            <person name="Berges H."/>
            <person name="Blanchet N."/>
            <person name="Boniface M.C."/>
            <person name="Brunel D."/>
            <person name="Catrice O."/>
            <person name="Chaidir N."/>
            <person name="Claudel C."/>
            <person name="Donnadieu C."/>
            <person name="Faraut T."/>
            <person name="Fievet G."/>
            <person name="Helmstetter N."/>
            <person name="King M."/>
            <person name="Knapp S.J."/>
            <person name="Lai Z."/>
            <person name="Le Paslier M.C."/>
            <person name="Lippi Y."/>
            <person name="Lorenzon L."/>
            <person name="Mandel J.R."/>
            <person name="Marage G."/>
            <person name="Marchand G."/>
            <person name="Marquand E."/>
            <person name="Bret-Mestries E."/>
            <person name="Morien E."/>
            <person name="Nambeesan S."/>
            <person name="Nguyen T."/>
            <person name="Pegot-Espagnet P."/>
            <person name="Pouilly N."/>
            <person name="Raftis F."/>
            <person name="Sallet E."/>
            <person name="Schiex T."/>
            <person name="Thomas J."/>
            <person name="Vandecasteele C."/>
            <person name="Vares D."/>
            <person name="Vear F."/>
            <person name="Vautrin S."/>
            <person name="Crespi M."/>
            <person name="Mangin B."/>
            <person name="Burke J.M."/>
            <person name="Salse J."/>
            <person name="Munos S."/>
            <person name="Vincourt P."/>
            <person name="Rieseberg L.H."/>
            <person name="Langlade N.B."/>
        </authorList>
    </citation>
    <scope>NUCLEOTIDE SEQUENCE</scope>
    <source>
        <tissue evidence="6">Leaves</tissue>
    </source>
</reference>
<evidence type="ECO:0000256" key="3">
    <source>
        <dbReference type="ARBA" id="ARBA00023125"/>
    </source>
</evidence>
<dbReference type="Gene3D" id="2.40.330.10">
    <property type="entry name" value="DNA-binding pseudobarrel domain"/>
    <property type="match status" value="1"/>
</dbReference>
<comment type="subcellular location">
    <subcellularLocation>
        <location evidence="1">Nucleus</location>
    </subcellularLocation>
</comment>
<dbReference type="GO" id="GO:0005634">
    <property type="term" value="C:nucleus"/>
    <property type="evidence" value="ECO:0007669"/>
    <property type="project" value="UniProtKB-SubCell"/>
</dbReference>
<keyword evidence="5" id="KW-0539">Nucleus</keyword>
<dbReference type="Gramene" id="mRNA:HanXRQr2_Chr12g0546221">
    <property type="protein sequence ID" value="mRNA:HanXRQr2_Chr12g0546221"/>
    <property type="gene ID" value="HanXRQr2_Chr12g0546221"/>
</dbReference>
<evidence type="ECO:0000313" key="6">
    <source>
        <dbReference type="EMBL" id="KAF5778330.1"/>
    </source>
</evidence>
<evidence type="ECO:0000256" key="5">
    <source>
        <dbReference type="ARBA" id="ARBA00023242"/>
    </source>
</evidence>
<dbReference type="SUPFAM" id="SSF101936">
    <property type="entry name" value="DNA-binding pseudobarrel domain"/>
    <property type="match status" value="1"/>
</dbReference>
<keyword evidence="2" id="KW-0805">Transcription regulation</keyword>
<dbReference type="InterPro" id="IPR015300">
    <property type="entry name" value="DNA-bd_pseudobarrel_sf"/>
</dbReference>
<evidence type="ECO:0000313" key="7">
    <source>
        <dbReference type="Proteomes" id="UP000215914"/>
    </source>
</evidence>
<dbReference type="EMBL" id="MNCJ02000327">
    <property type="protein sequence ID" value="KAF5778330.1"/>
    <property type="molecule type" value="Genomic_DNA"/>
</dbReference>
<dbReference type="GO" id="GO:0003677">
    <property type="term" value="F:DNA binding"/>
    <property type="evidence" value="ECO:0007669"/>
    <property type="project" value="UniProtKB-KW"/>
</dbReference>
<dbReference type="Proteomes" id="UP000215914">
    <property type="component" value="Unassembled WGS sequence"/>
</dbReference>
<evidence type="ECO:0000256" key="2">
    <source>
        <dbReference type="ARBA" id="ARBA00023015"/>
    </source>
</evidence>
<proteinExistence type="predicted"/>
<keyword evidence="3" id="KW-0238">DNA-binding</keyword>
<name>A0A9K3HHH8_HELAN</name>
<accession>A0A9K3HHH8</accession>
<protein>
    <submittedName>
        <fullName evidence="6">Transcription factor B3-Domain family</fullName>
    </submittedName>
</protein>
<keyword evidence="7" id="KW-1185">Reference proteome</keyword>
<dbReference type="AlphaFoldDB" id="A0A9K3HHH8"/>
<organism evidence="6 7">
    <name type="scientific">Helianthus annuus</name>
    <name type="common">Common sunflower</name>
    <dbReference type="NCBI Taxonomy" id="4232"/>
    <lineage>
        <taxon>Eukaryota</taxon>
        <taxon>Viridiplantae</taxon>
        <taxon>Streptophyta</taxon>
        <taxon>Embryophyta</taxon>
        <taxon>Tracheophyta</taxon>
        <taxon>Spermatophyta</taxon>
        <taxon>Magnoliopsida</taxon>
        <taxon>eudicotyledons</taxon>
        <taxon>Gunneridae</taxon>
        <taxon>Pentapetalae</taxon>
        <taxon>asterids</taxon>
        <taxon>campanulids</taxon>
        <taxon>Asterales</taxon>
        <taxon>Asteraceae</taxon>
        <taxon>Asteroideae</taxon>
        <taxon>Heliantheae alliance</taxon>
        <taxon>Heliantheae</taxon>
        <taxon>Helianthus</taxon>
    </lineage>
</organism>
<evidence type="ECO:0000256" key="1">
    <source>
        <dbReference type="ARBA" id="ARBA00004123"/>
    </source>
</evidence>